<evidence type="ECO:0000256" key="2">
    <source>
        <dbReference type="SAM" id="Phobius"/>
    </source>
</evidence>
<name>A0A0C9TA91_SPHS4</name>
<keyword evidence="2" id="KW-1133">Transmembrane helix</keyword>
<feature type="region of interest" description="Disordered" evidence="1">
    <location>
        <begin position="1"/>
        <end position="32"/>
    </location>
</feature>
<organism evidence="3 4">
    <name type="scientific">Sphaerobolus stellatus (strain SS14)</name>
    <dbReference type="NCBI Taxonomy" id="990650"/>
    <lineage>
        <taxon>Eukaryota</taxon>
        <taxon>Fungi</taxon>
        <taxon>Dikarya</taxon>
        <taxon>Basidiomycota</taxon>
        <taxon>Agaricomycotina</taxon>
        <taxon>Agaricomycetes</taxon>
        <taxon>Phallomycetidae</taxon>
        <taxon>Geastrales</taxon>
        <taxon>Sphaerobolaceae</taxon>
        <taxon>Sphaerobolus</taxon>
    </lineage>
</organism>
<proteinExistence type="predicted"/>
<gene>
    <name evidence="3" type="ORF">M422DRAFT_273051</name>
</gene>
<keyword evidence="2" id="KW-0812">Transmembrane</keyword>
<protein>
    <submittedName>
        <fullName evidence="3">Uncharacterized protein</fullName>
    </submittedName>
</protein>
<keyword evidence="4" id="KW-1185">Reference proteome</keyword>
<evidence type="ECO:0000313" key="4">
    <source>
        <dbReference type="Proteomes" id="UP000054279"/>
    </source>
</evidence>
<accession>A0A0C9TA91</accession>
<sequence length="66" mass="7290">MRKHGTGYNISAEDVPESSMRKHGTGYNISDRKRPTLPTDGINYYAAKELLALAILAILVAWPTES</sequence>
<evidence type="ECO:0000256" key="1">
    <source>
        <dbReference type="SAM" id="MobiDB-lite"/>
    </source>
</evidence>
<keyword evidence="2" id="KW-0472">Membrane</keyword>
<evidence type="ECO:0000313" key="3">
    <source>
        <dbReference type="EMBL" id="KIJ25958.1"/>
    </source>
</evidence>
<reference evidence="3 4" key="1">
    <citation type="submission" date="2014-06" db="EMBL/GenBank/DDBJ databases">
        <title>Evolutionary Origins and Diversification of the Mycorrhizal Mutualists.</title>
        <authorList>
            <consortium name="DOE Joint Genome Institute"/>
            <consortium name="Mycorrhizal Genomics Consortium"/>
            <person name="Kohler A."/>
            <person name="Kuo A."/>
            <person name="Nagy L.G."/>
            <person name="Floudas D."/>
            <person name="Copeland A."/>
            <person name="Barry K.W."/>
            <person name="Cichocki N."/>
            <person name="Veneault-Fourrey C."/>
            <person name="LaButti K."/>
            <person name="Lindquist E.A."/>
            <person name="Lipzen A."/>
            <person name="Lundell T."/>
            <person name="Morin E."/>
            <person name="Murat C."/>
            <person name="Riley R."/>
            <person name="Ohm R."/>
            <person name="Sun H."/>
            <person name="Tunlid A."/>
            <person name="Henrissat B."/>
            <person name="Grigoriev I.V."/>
            <person name="Hibbett D.S."/>
            <person name="Martin F."/>
        </authorList>
    </citation>
    <scope>NUCLEOTIDE SEQUENCE [LARGE SCALE GENOMIC DNA]</scope>
    <source>
        <strain evidence="3 4">SS14</strain>
    </source>
</reference>
<dbReference type="AlphaFoldDB" id="A0A0C9TA91"/>
<feature type="transmembrane region" description="Helical" evidence="2">
    <location>
        <begin position="42"/>
        <end position="62"/>
    </location>
</feature>
<dbReference type="EMBL" id="KN837391">
    <property type="protein sequence ID" value="KIJ25958.1"/>
    <property type="molecule type" value="Genomic_DNA"/>
</dbReference>
<dbReference type="HOGENOM" id="CLU_2832839_0_0_1"/>
<dbReference type="Proteomes" id="UP000054279">
    <property type="component" value="Unassembled WGS sequence"/>
</dbReference>